<evidence type="ECO:0000256" key="4">
    <source>
        <dbReference type="ARBA" id="ARBA00023128"/>
    </source>
</evidence>
<dbReference type="PANTHER" id="PTHR23048:SF7">
    <property type="entry name" value="SIMILAR TO MYOSIN, LIGHT POLYPEPTIDE 6, ALKALI, SMOOTH MUSCLE AND NON-MUSCLE"/>
    <property type="match status" value="1"/>
</dbReference>
<dbReference type="GO" id="GO:0005509">
    <property type="term" value="F:calcium ion binding"/>
    <property type="evidence" value="ECO:0007669"/>
    <property type="project" value="InterPro"/>
</dbReference>
<organism evidence="8 9">
    <name type="scientific">Cyprinus carpio</name>
    <name type="common">Common carp</name>
    <dbReference type="NCBI Taxonomy" id="7962"/>
    <lineage>
        <taxon>Eukaryota</taxon>
        <taxon>Metazoa</taxon>
        <taxon>Chordata</taxon>
        <taxon>Craniata</taxon>
        <taxon>Vertebrata</taxon>
        <taxon>Euteleostomi</taxon>
        <taxon>Actinopterygii</taxon>
        <taxon>Neopterygii</taxon>
        <taxon>Teleostei</taxon>
        <taxon>Ostariophysi</taxon>
        <taxon>Cypriniformes</taxon>
        <taxon>Cyprinidae</taxon>
        <taxon>Cyprininae</taxon>
        <taxon>Cyprinus</taxon>
    </lineage>
</organism>
<dbReference type="Gene3D" id="1.10.238.10">
    <property type="entry name" value="EF-hand"/>
    <property type="match status" value="2"/>
</dbReference>
<dbReference type="GO" id="GO:0016460">
    <property type="term" value="C:myosin II complex"/>
    <property type="evidence" value="ECO:0007669"/>
    <property type="project" value="TreeGrafter"/>
</dbReference>
<dbReference type="GO" id="GO:0003746">
    <property type="term" value="F:translation elongation factor activity"/>
    <property type="evidence" value="ECO:0007669"/>
    <property type="project" value="UniProtKB-UniRule"/>
</dbReference>
<dbReference type="InterPro" id="IPR009060">
    <property type="entry name" value="UBA-like_sf"/>
</dbReference>
<evidence type="ECO:0000256" key="5">
    <source>
        <dbReference type="HAMAP-Rule" id="MF_03135"/>
    </source>
</evidence>
<dbReference type="InterPro" id="IPR014039">
    <property type="entry name" value="Transl_elong_EFTs/EF1B_dimer"/>
</dbReference>
<dbReference type="InterPro" id="IPR001816">
    <property type="entry name" value="Transl_elong_EFTs/EF1B"/>
</dbReference>
<evidence type="ECO:0000256" key="3">
    <source>
        <dbReference type="ARBA" id="ARBA00022917"/>
    </source>
</evidence>
<dbReference type="Proteomes" id="UP000694701">
    <property type="component" value="Unplaced"/>
</dbReference>
<dbReference type="SUPFAM" id="SSF47473">
    <property type="entry name" value="EF-hand"/>
    <property type="match status" value="1"/>
</dbReference>
<dbReference type="InterPro" id="IPR018101">
    <property type="entry name" value="Transl_elong_Ts_CS"/>
</dbReference>
<name>A0A8C2L5S4_CYPCA</name>
<dbReference type="FunFam" id="1.10.238.10:FF:000056">
    <property type="entry name" value="Myosin light chain 1 skeletal"/>
    <property type="match status" value="1"/>
</dbReference>
<evidence type="ECO:0000256" key="2">
    <source>
        <dbReference type="ARBA" id="ARBA00022768"/>
    </source>
</evidence>
<evidence type="ECO:0000259" key="7">
    <source>
        <dbReference type="PROSITE" id="PS50222"/>
    </source>
</evidence>
<dbReference type="SUPFAM" id="SSF54713">
    <property type="entry name" value="Elongation factor Ts (EF-Ts), dimerisation domain"/>
    <property type="match status" value="1"/>
</dbReference>
<dbReference type="InterPro" id="IPR002048">
    <property type="entry name" value="EF_hand_dom"/>
</dbReference>
<keyword evidence="4 5" id="KW-0496">Mitochondrion</keyword>
<dbReference type="InterPro" id="IPR036402">
    <property type="entry name" value="EF-Ts_dimer_sf"/>
</dbReference>
<dbReference type="Pfam" id="PF25025">
    <property type="entry name" value="EF-Ts_N"/>
    <property type="match status" value="1"/>
</dbReference>
<evidence type="ECO:0000313" key="8">
    <source>
        <dbReference type="Ensembl" id="ENSCCRP00020117494.1"/>
    </source>
</evidence>
<comment type="function">
    <text evidence="5 6">Associates with the EF-Tu.GDP complex and induces the exchange of GDP to GTP. It remains bound to the aminoacyl-tRNA.EF-Tu.GTP complex up to the GTP hydrolysis stage on the ribosome.</text>
</comment>
<dbReference type="HAMAP" id="MF_00050">
    <property type="entry name" value="EF_Ts"/>
    <property type="match status" value="1"/>
</dbReference>
<accession>A0A8C2L5S4</accession>
<dbReference type="GO" id="GO:0008307">
    <property type="term" value="F:structural constituent of muscle"/>
    <property type="evidence" value="ECO:0007669"/>
    <property type="project" value="TreeGrafter"/>
</dbReference>
<dbReference type="FunFam" id="3.30.479.20:FF:000008">
    <property type="entry name" value="Elongation factor Ts, mitochondrial"/>
    <property type="match status" value="1"/>
</dbReference>
<dbReference type="SMART" id="SM00054">
    <property type="entry name" value="EFh"/>
    <property type="match status" value="2"/>
</dbReference>
<proteinExistence type="inferred from homology"/>
<feature type="domain" description="EF-hand" evidence="7">
    <location>
        <begin position="326"/>
        <end position="361"/>
    </location>
</feature>
<dbReference type="PROSITE" id="PS50222">
    <property type="entry name" value="EF_HAND_2"/>
    <property type="match status" value="2"/>
</dbReference>
<dbReference type="Pfam" id="PF00889">
    <property type="entry name" value="EF_TS"/>
    <property type="match status" value="1"/>
</dbReference>
<sequence>MALYSLLRSVRTEVVKGCLTQHVQSLYTSCPSLAADKALLLKLRKSTGYTFINCKKALEKFNNDVTQAESWLHEQAKKEGWSKASKLEGRKAKEGLIGLLMGDNAAVMVEVNCETDFVARNEKFQQLVKDVALSVMAHNFSKKQTGYIKSVLSSEDISKLHFPEGSSLADQIALTIGRLGENIGMRRAVSLAVPSDWHIGSYVHGAVPGQVGIEMGRYGSLVVFQGGPKDGTDTLGRKLGQHISDFTEDQICEFKEAFLLFDRTGDGKIMYNQCGDVMRALGQNPVNAEVLKVLGNPSNEDMNMKMLDFEQFLPMLQAIAKNKDQGSFEDFVEGLRVFDKEGNGTVMGAELRHVLTTLGEKMTEEEVETLLAGHEDANGCINYEGTTITYGPFSSLNIKTTVEVLKSVCNPFAFPSDSICAPHYGWLRRGYGWSSVSFYSFLSPAAPSLLRPLAVA</sequence>
<dbReference type="FunFam" id="1.10.8.10:FF:000031">
    <property type="entry name" value="Elongation factor Ts, mitochondrial"/>
    <property type="match status" value="1"/>
</dbReference>
<evidence type="ECO:0000256" key="6">
    <source>
        <dbReference type="RuleBase" id="RU000642"/>
    </source>
</evidence>
<keyword evidence="3 5" id="KW-0648">Protein biosynthesis</keyword>
<dbReference type="Ensembl" id="ENSCCRT00020128086.1">
    <property type="protein sequence ID" value="ENSCCRP00020117494.1"/>
    <property type="gene ID" value="ENSCCRG00020052878.1"/>
</dbReference>
<protein>
    <recommendedName>
        <fullName evidence="5">Elongation factor Ts, mitochondrial</fullName>
        <shortName evidence="5">EF-Ts</shortName>
        <shortName evidence="5">EF-TsMt</shortName>
    </recommendedName>
</protein>
<dbReference type="Gene3D" id="1.10.8.10">
    <property type="entry name" value="DNA helicase RuvA subunit, C-terminal domain"/>
    <property type="match status" value="1"/>
</dbReference>
<comment type="subcellular location">
    <subcellularLocation>
        <location evidence="5">Mitochondrion</location>
    </subcellularLocation>
</comment>
<comment type="similarity">
    <text evidence="1 5 6">Belongs to the EF-Ts family.</text>
</comment>
<gene>
    <name evidence="8" type="primary">LOC109078450</name>
    <name evidence="5" type="synonym">TSFM</name>
</gene>
<dbReference type="PANTHER" id="PTHR23048">
    <property type="entry name" value="MYOSIN LIGHT CHAIN 1, 3"/>
    <property type="match status" value="1"/>
</dbReference>
<evidence type="ECO:0000313" key="9">
    <source>
        <dbReference type="Proteomes" id="UP000694701"/>
    </source>
</evidence>
<dbReference type="GO" id="GO:0005739">
    <property type="term" value="C:mitochondrion"/>
    <property type="evidence" value="ECO:0007669"/>
    <property type="project" value="UniProtKB-SubCell"/>
</dbReference>
<dbReference type="InterPro" id="IPR011992">
    <property type="entry name" value="EF-hand-dom_pair"/>
</dbReference>
<dbReference type="PROSITE" id="PS01127">
    <property type="entry name" value="EF_TS_2"/>
    <property type="match status" value="1"/>
</dbReference>
<evidence type="ECO:0000256" key="1">
    <source>
        <dbReference type="ARBA" id="ARBA00005532"/>
    </source>
</evidence>
<dbReference type="InterPro" id="IPR050230">
    <property type="entry name" value="CALM/Myosin/TropC-like"/>
</dbReference>
<dbReference type="NCBIfam" id="TIGR00116">
    <property type="entry name" value="tsf"/>
    <property type="match status" value="1"/>
</dbReference>
<keyword evidence="2 5" id="KW-0251">Elongation factor</keyword>
<reference evidence="8" key="1">
    <citation type="submission" date="2025-08" db="UniProtKB">
        <authorList>
            <consortium name="Ensembl"/>
        </authorList>
    </citation>
    <scope>IDENTIFICATION</scope>
</reference>
<dbReference type="CDD" id="cd00051">
    <property type="entry name" value="EFh"/>
    <property type="match status" value="1"/>
</dbReference>
<dbReference type="CDD" id="cd14275">
    <property type="entry name" value="UBA_EF-Ts"/>
    <property type="match status" value="1"/>
</dbReference>
<feature type="domain" description="EF-hand" evidence="7">
    <location>
        <begin position="253"/>
        <end position="284"/>
    </location>
</feature>
<dbReference type="AlphaFoldDB" id="A0A8C2L5S4"/>
<dbReference type="Gene3D" id="3.30.479.20">
    <property type="entry name" value="Elongation factor Ts, dimerisation domain"/>
    <property type="match status" value="1"/>
</dbReference>
<dbReference type="SUPFAM" id="SSF46934">
    <property type="entry name" value="UBA-like"/>
    <property type="match status" value="1"/>
</dbReference>